<name>A0A915Z3Q9_9GLOM</name>
<evidence type="ECO:0000313" key="1">
    <source>
        <dbReference type="EMBL" id="CAB5361331.1"/>
    </source>
</evidence>
<proteinExistence type="predicted"/>
<accession>A0A915Z3Q9</accession>
<comment type="caution">
    <text evidence="1">The sequence shown here is derived from an EMBL/GenBank/DDBJ whole genome shotgun (WGS) entry which is preliminary data.</text>
</comment>
<protein>
    <recommendedName>
        <fullName evidence="3">Zinc-ribbon domain-containing protein</fullName>
    </recommendedName>
</protein>
<sequence length="84" mass="9884">MCIPDKYTNNYLPMQWKCTKEHRWTASFDSIKNKRLWCPYCMGQAKNTLDIAKMVAINKGGDCISNKYINGSSHLRWKCARDYE</sequence>
<evidence type="ECO:0008006" key="3">
    <source>
        <dbReference type="Google" id="ProtNLM"/>
    </source>
</evidence>
<dbReference type="EMBL" id="CAGKOT010000016">
    <property type="protein sequence ID" value="CAB5361331.1"/>
    <property type="molecule type" value="Genomic_DNA"/>
</dbReference>
<reference evidence="1" key="1">
    <citation type="submission" date="2020-05" db="EMBL/GenBank/DDBJ databases">
        <authorList>
            <person name="Rincon C."/>
            <person name="Sanders R I."/>
            <person name="Robbins C."/>
            <person name="Chaturvedi A."/>
        </authorList>
    </citation>
    <scope>NUCLEOTIDE SEQUENCE</scope>
    <source>
        <strain evidence="1">CHB12</strain>
    </source>
</reference>
<dbReference type="OrthoDB" id="2302997at2759"/>
<dbReference type="AlphaFoldDB" id="A0A915Z3Q9"/>
<evidence type="ECO:0000313" key="2">
    <source>
        <dbReference type="Proteomes" id="UP000684084"/>
    </source>
</evidence>
<dbReference type="Proteomes" id="UP000684084">
    <property type="component" value="Unassembled WGS sequence"/>
</dbReference>
<gene>
    <name evidence="1" type="ORF">CHRIB12_LOCUS8631</name>
</gene>
<organism evidence="1 2">
    <name type="scientific">Rhizophagus irregularis</name>
    <dbReference type="NCBI Taxonomy" id="588596"/>
    <lineage>
        <taxon>Eukaryota</taxon>
        <taxon>Fungi</taxon>
        <taxon>Fungi incertae sedis</taxon>
        <taxon>Mucoromycota</taxon>
        <taxon>Glomeromycotina</taxon>
        <taxon>Glomeromycetes</taxon>
        <taxon>Glomerales</taxon>
        <taxon>Glomeraceae</taxon>
        <taxon>Rhizophagus</taxon>
    </lineage>
</organism>